<dbReference type="PROSITE" id="PS51752">
    <property type="entry name" value="JACALIN_LECTIN"/>
    <property type="match status" value="1"/>
</dbReference>
<sequence length="112" mass="12005">MQLMKMGPCGGDGGSQKDMDIRGVTRIAKVMIRSGHTIDAVSILYERNGNLEWSSQWGAAAAASMSNLHTYGPYGRQEGIAFALPSARGKIVGFHARSGLFLDAIGTYVKID</sequence>
<evidence type="ECO:0000256" key="1">
    <source>
        <dbReference type="ARBA" id="ARBA00022734"/>
    </source>
</evidence>
<gene>
    <name evidence="3" type="ORF">CB5_LOCUS22344</name>
</gene>
<evidence type="ECO:0000259" key="2">
    <source>
        <dbReference type="PROSITE" id="PS51752"/>
    </source>
</evidence>
<dbReference type="InterPro" id="IPR001229">
    <property type="entry name" value="Jacalin-like_lectin_dom"/>
</dbReference>
<dbReference type="Pfam" id="PF01419">
    <property type="entry name" value="Jacalin"/>
    <property type="match status" value="2"/>
</dbReference>
<dbReference type="Gene3D" id="2.100.10.30">
    <property type="entry name" value="Jacalin-like lectin domain"/>
    <property type="match status" value="2"/>
</dbReference>
<keyword evidence="1" id="KW-0430">Lectin</keyword>
<reference evidence="3" key="1">
    <citation type="submission" date="2020-07" db="EMBL/GenBank/DDBJ databases">
        <authorList>
            <person name="Lin J."/>
        </authorList>
    </citation>
    <scope>NUCLEOTIDE SEQUENCE</scope>
</reference>
<feature type="domain" description="Jacalin-type lectin" evidence="2">
    <location>
        <begin position="1"/>
        <end position="111"/>
    </location>
</feature>
<protein>
    <recommendedName>
        <fullName evidence="2">Jacalin-type lectin domain-containing protein</fullName>
    </recommendedName>
</protein>
<dbReference type="GO" id="GO:0030246">
    <property type="term" value="F:carbohydrate binding"/>
    <property type="evidence" value="ECO:0007669"/>
    <property type="project" value="UniProtKB-KW"/>
</dbReference>
<name>A0A6V7Q7P5_ANACO</name>
<dbReference type="InterPro" id="IPR036404">
    <property type="entry name" value="Jacalin-like_lectin_dom_sf"/>
</dbReference>
<dbReference type="AlphaFoldDB" id="A0A6V7Q7P5"/>
<proteinExistence type="predicted"/>
<accession>A0A6V7Q7P5</accession>
<evidence type="ECO:0000313" key="3">
    <source>
        <dbReference type="EMBL" id="CAD1839133.1"/>
    </source>
</evidence>
<dbReference type="SUPFAM" id="SSF51101">
    <property type="entry name" value="Mannose-binding lectins"/>
    <property type="match status" value="1"/>
</dbReference>
<dbReference type="EMBL" id="LR862133">
    <property type="protein sequence ID" value="CAD1839133.1"/>
    <property type="molecule type" value="Genomic_DNA"/>
</dbReference>
<dbReference type="PANTHER" id="PTHR46506">
    <property type="entry name" value="OS05G0143600 PROTEIN"/>
    <property type="match status" value="1"/>
</dbReference>
<dbReference type="SMART" id="SM00915">
    <property type="entry name" value="Jacalin"/>
    <property type="match status" value="1"/>
</dbReference>
<organism evidence="3">
    <name type="scientific">Ananas comosus var. bracteatus</name>
    <name type="common">red pineapple</name>
    <dbReference type="NCBI Taxonomy" id="296719"/>
    <lineage>
        <taxon>Eukaryota</taxon>
        <taxon>Viridiplantae</taxon>
        <taxon>Streptophyta</taxon>
        <taxon>Embryophyta</taxon>
        <taxon>Tracheophyta</taxon>
        <taxon>Spermatophyta</taxon>
        <taxon>Magnoliopsida</taxon>
        <taxon>Liliopsida</taxon>
        <taxon>Poales</taxon>
        <taxon>Bromeliaceae</taxon>
        <taxon>Bromelioideae</taxon>
        <taxon>Ananas</taxon>
    </lineage>
</organism>